<feature type="transmembrane region" description="Helical" evidence="1">
    <location>
        <begin position="30"/>
        <end position="50"/>
    </location>
</feature>
<dbReference type="EMBL" id="BMAV01025673">
    <property type="protein sequence ID" value="GFS43669.1"/>
    <property type="molecule type" value="Genomic_DNA"/>
</dbReference>
<comment type="caution">
    <text evidence="2">The sequence shown here is derived from an EMBL/GenBank/DDBJ whole genome shotgun (WGS) entry which is preliminary data.</text>
</comment>
<gene>
    <name evidence="2" type="primary">AVEN_140320_1</name>
    <name evidence="2" type="ORF">TNIN_220021</name>
</gene>
<proteinExistence type="predicted"/>
<protein>
    <submittedName>
        <fullName evidence="2">Uncharacterized protein</fullName>
    </submittedName>
</protein>
<dbReference type="Proteomes" id="UP000886998">
    <property type="component" value="Unassembled WGS sequence"/>
</dbReference>
<dbReference type="OrthoDB" id="6117597at2759"/>
<name>A0A8X6JMC0_9ARAC</name>
<keyword evidence="1" id="KW-0472">Membrane</keyword>
<organism evidence="2 3">
    <name type="scientific">Trichonephila inaurata madagascariensis</name>
    <dbReference type="NCBI Taxonomy" id="2747483"/>
    <lineage>
        <taxon>Eukaryota</taxon>
        <taxon>Metazoa</taxon>
        <taxon>Ecdysozoa</taxon>
        <taxon>Arthropoda</taxon>
        <taxon>Chelicerata</taxon>
        <taxon>Arachnida</taxon>
        <taxon>Araneae</taxon>
        <taxon>Araneomorphae</taxon>
        <taxon>Entelegynae</taxon>
        <taxon>Araneoidea</taxon>
        <taxon>Nephilidae</taxon>
        <taxon>Trichonephila</taxon>
        <taxon>Trichonephila inaurata</taxon>
    </lineage>
</organism>
<keyword evidence="1" id="KW-0812">Transmembrane</keyword>
<evidence type="ECO:0000313" key="3">
    <source>
        <dbReference type="Proteomes" id="UP000886998"/>
    </source>
</evidence>
<evidence type="ECO:0000313" key="2">
    <source>
        <dbReference type="EMBL" id="GFS43669.1"/>
    </source>
</evidence>
<sequence length="184" mass="20940">MFKTSTLLGSFLFVLGNIVGLAMENIRDTSWRKILLGLWLSIATFSNFLYNINILSFLTMPGKVTVPETFKELSEAILNGKYKCLTAAKGIDRDYLHVSGIHYMVKLGDIIEVNGLKYSYSKRFSDLLDDPVAMIILRRGINLLLGTPRYVSVKISDDNFGIFYIGIALKKRVLRPRIFEPRHE</sequence>
<reference evidence="2" key="1">
    <citation type="submission" date="2020-08" db="EMBL/GenBank/DDBJ databases">
        <title>Multicomponent nature underlies the extraordinary mechanical properties of spider dragline silk.</title>
        <authorList>
            <person name="Kono N."/>
            <person name="Nakamura H."/>
            <person name="Mori M."/>
            <person name="Yoshida Y."/>
            <person name="Ohtoshi R."/>
            <person name="Malay A.D."/>
            <person name="Moran D.A.P."/>
            <person name="Tomita M."/>
            <person name="Numata K."/>
            <person name="Arakawa K."/>
        </authorList>
    </citation>
    <scope>NUCLEOTIDE SEQUENCE</scope>
</reference>
<keyword evidence="1" id="KW-1133">Transmembrane helix</keyword>
<evidence type="ECO:0000256" key="1">
    <source>
        <dbReference type="SAM" id="Phobius"/>
    </source>
</evidence>
<keyword evidence="3" id="KW-1185">Reference proteome</keyword>
<dbReference type="AlphaFoldDB" id="A0A8X6JMC0"/>
<accession>A0A8X6JMC0</accession>